<evidence type="ECO:0000313" key="3">
    <source>
        <dbReference type="EMBL" id="MFL7904311.1"/>
    </source>
</evidence>
<reference evidence="3 4" key="1">
    <citation type="submission" date="2024-11" db="EMBL/GenBank/DDBJ databases">
        <title>Draft genome sequences of two bacteria associated to sugarcane roots in Colombia.</title>
        <authorList>
            <person name="Pardo-Diaz S."/>
            <person name="Masmela-Mendoza J."/>
            <person name="Delgadillo-Duran P."/>
            <person name="Bautista E.J."/>
            <person name="Rojas-Tapias D.F."/>
        </authorList>
    </citation>
    <scope>NUCLEOTIDE SEQUENCE [LARGE SCALE GENOMIC DNA]</scope>
    <source>
        <strain evidence="3 4">Ap18</strain>
    </source>
</reference>
<dbReference type="PROSITE" id="PS50994">
    <property type="entry name" value="INTEGRASE"/>
    <property type="match status" value="1"/>
</dbReference>
<dbReference type="Gene3D" id="3.30.420.10">
    <property type="entry name" value="Ribonuclease H-like superfamily/Ribonuclease H"/>
    <property type="match status" value="1"/>
</dbReference>
<evidence type="ECO:0000259" key="2">
    <source>
        <dbReference type="PROSITE" id="PS50994"/>
    </source>
</evidence>
<dbReference type="InterPro" id="IPR036397">
    <property type="entry name" value="RNaseH_sf"/>
</dbReference>
<accession>A0ABW8VD75</accession>
<dbReference type="InterPro" id="IPR012337">
    <property type="entry name" value="RNaseH-like_sf"/>
</dbReference>
<name>A0ABW8VD75_9PROT</name>
<feature type="domain" description="Integrase catalytic" evidence="2">
    <location>
        <begin position="257"/>
        <end position="467"/>
    </location>
</feature>
<comment type="caution">
    <text evidence="3">The sequence shown here is derived from an EMBL/GenBank/DDBJ whole genome shotgun (WGS) entry which is preliminary data.</text>
</comment>
<organism evidence="3 4">
    <name type="scientific">Azospirillum argentinense</name>
    <dbReference type="NCBI Taxonomy" id="2970906"/>
    <lineage>
        <taxon>Bacteria</taxon>
        <taxon>Pseudomonadati</taxon>
        <taxon>Pseudomonadota</taxon>
        <taxon>Alphaproteobacteria</taxon>
        <taxon>Rhodospirillales</taxon>
        <taxon>Azospirillaceae</taxon>
        <taxon>Azospirillum</taxon>
    </lineage>
</organism>
<dbReference type="SUPFAM" id="SSF53098">
    <property type="entry name" value="Ribonuclease H-like"/>
    <property type="match status" value="1"/>
</dbReference>
<dbReference type="Proteomes" id="UP001628281">
    <property type="component" value="Unassembled WGS sequence"/>
</dbReference>
<evidence type="ECO:0000313" key="4">
    <source>
        <dbReference type="Proteomes" id="UP001628281"/>
    </source>
</evidence>
<dbReference type="EMBL" id="JBJLSN010000046">
    <property type="protein sequence ID" value="MFL7904311.1"/>
    <property type="molecule type" value="Genomic_DNA"/>
</dbReference>
<evidence type="ECO:0000256" key="1">
    <source>
        <dbReference type="SAM" id="MobiDB-lite"/>
    </source>
</evidence>
<proteinExistence type="predicted"/>
<keyword evidence="4" id="KW-1185">Reference proteome</keyword>
<feature type="compositionally biased region" description="Basic and acidic residues" evidence="1">
    <location>
        <begin position="679"/>
        <end position="690"/>
    </location>
</feature>
<dbReference type="RefSeq" id="WP_407825268.1">
    <property type="nucleotide sequence ID" value="NZ_JBJLSN010000046.1"/>
</dbReference>
<gene>
    <name evidence="3" type="ORF">ACJ41P_24490</name>
</gene>
<feature type="region of interest" description="Disordered" evidence="1">
    <location>
        <begin position="633"/>
        <end position="690"/>
    </location>
</feature>
<dbReference type="InterPro" id="IPR001584">
    <property type="entry name" value="Integrase_cat-core"/>
</dbReference>
<protein>
    <recommendedName>
        <fullName evidence="2">Integrase catalytic domain-containing protein</fullName>
    </recommendedName>
</protein>
<sequence>MTTQRLRLDQFIEFNGVVYQLKRAVTRASDGAKAYQLENPDTGEVVTISVPEYEEGFCLGTIRRTDDPRKALDPNTRALLKADYGAVPESMRKAAERMLPYVQAFYERCVPSKSKKVLTTFIRQRAAEIDDAMPPAWNTLCRYLAKWERVGKEDIRLLLPNFHKRGPSDSLLPPMVRDKLRDLVNDVYLNERQNKAKHVHAALHRFIKAENEKRSPDEQILCPTLRTVQRFISDVDQYTRALKRRGKKYADHHFKPVMEGPQAERIMEVVEVDHTKVDLIVVDDNTGVELGRPWITVLLDRYSRCVIGFHIGFEPPSILSTVLALRHAMTPKAYVRKQYPEVRSEYPCWGIPDLVLSDNGPEFESGSYKEAALTLGFKVEYAPVDCPEFKGKVERFFRTANENVAHRVPGTSNPRIKSRADAKAAGEPSMPFNIFVARFHRWLVDVYHLSLHDGIDEVPLNLWKQSSARMAPRQPHSVEDLAVLCLTDLAPLTRKGIRWRGLCWNGPAIKDIRVLPTFKSGDKVRFRIDPLNVHTVHVIHPVTGEALPVGPADAKFRDGVTLFQWERARKLAKARAQGAVNNATIIEALDDLRIQADQLLSRKQGFHLNRIARFKGIRMRTDGTEPPAEAAVAMASKETADKSDPGAIRLTAPTPSPSTDASAVETPLPKPAWPTKTMRKTDSKGNGDSP</sequence>